<feature type="transmembrane region" description="Helical" evidence="7">
    <location>
        <begin position="77"/>
        <end position="94"/>
    </location>
</feature>
<comment type="similarity">
    <text evidence="2">Belongs to the purine-cytosine permease (2.A.39) family.</text>
</comment>
<gene>
    <name evidence="8" type="ORF">NLI96_g8020</name>
</gene>
<dbReference type="Gene3D" id="1.10.4160.10">
    <property type="entry name" value="Hydantoin permease"/>
    <property type="match status" value="1"/>
</dbReference>
<evidence type="ECO:0000256" key="6">
    <source>
        <dbReference type="ARBA" id="ARBA00023136"/>
    </source>
</evidence>
<evidence type="ECO:0000256" key="2">
    <source>
        <dbReference type="ARBA" id="ARBA00008974"/>
    </source>
</evidence>
<protein>
    <recommendedName>
        <fullName evidence="10">Purine-cytosine permease</fullName>
    </recommendedName>
</protein>
<feature type="transmembrane region" description="Helical" evidence="7">
    <location>
        <begin position="346"/>
        <end position="365"/>
    </location>
</feature>
<dbReference type="Proteomes" id="UP001212997">
    <property type="component" value="Unassembled WGS sequence"/>
</dbReference>
<keyword evidence="4 7" id="KW-0812">Transmembrane</keyword>
<evidence type="ECO:0000256" key="7">
    <source>
        <dbReference type="SAM" id="Phobius"/>
    </source>
</evidence>
<evidence type="ECO:0000256" key="4">
    <source>
        <dbReference type="ARBA" id="ARBA00022692"/>
    </source>
</evidence>
<keyword evidence="9" id="KW-1185">Reference proteome</keyword>
<feature type="transmembrane region" description="Helical" evidence="7">
    <location>
        <begin position="46"/>
        <end position="71"/>
    </location>
</feature>
<keyword evidence="5 7" id="KW-1133">Transmembrane helix</keyword>
<dbReference type="InterPro" id="IPR001248">
    <property type="entry name" value="Pur-cyt_permease"/>
</dbReference>
<dbReference type="PANTHER" id="PTHR31806">
    <property type="entry name" value="PURINE-CYTOSINE PERMEASE FCY2-RELATED"/>
    <property type="match status" value="1"/>
</dbReference>
<feature type="transmembrane region" description="Helical" evidence="7">
    <location>
        <begin position="13"/>
        <end position="34"/>
    </location>
</feature>
<organism evidence="8 9">
    <name type="scientific">Meripilus lineatus</name>
    <dbReference type="NCBI Taxonomy" id="2056292"/>
    <lineage>
        <taxon>Eukaryota</taxon>
        <taxon>Fungi</taxon>
        <taxon>Dikarya</taxon>
        <taxon>Basidiomycota</taxon>
        <taxon>Agaricomycotina</taxon>
        <taxon>Agaricomycetes</taxon>
        <taxon>Polyporales</taxon>
        <taxon>Meripilaceae</taxon>
        <taxon>Meripilus</taxon>
    </lineage>
</organism>
<dbReference type="AlphaFoldDB" id="A0AAD5YCE3"/>
<proteinExistence type="inferred from homology"/>
<evidence type="ECO:0000313" key="8">
    <source>
        <dbReference type="EMBL" id="KAJ3480910.1"/>
    </source>
</evidence>
<feature type="transmembrane region" description="Helical" evidence="7">
    <location>
        <begin position="268"/>
        <end position="290"/>
    </location>
</feature>
<evidence type="ECO:0000313" key="9">
    <source>
        <dbReference type="Proteomes" id="UP001212997"/>
    </source>
</evidence>
<dbReference type="EMBL" id="JANAWD010000349">
    <property type="protein sequence ID" value="KAJ3480910.1"/>
    <property type="molecule type" value="Genomic_DNA"/>
</dbReference>
<feature type="transmembrane region" description="Helical" evidence="7">
    <location>
        <begin position="148"/>
        <end position="171"/>
    </location>
</feature>
<dbReference type="Pfam" id="PF02133">
    <property type="entry name" value="Transp_cyt_pur"/>
    <property type="match status" value="1"/>
</dbReference>
<feature type="transmembrane region" description="Helical" evidence="7">
    <location>
        <begin position="311"/>
        <end position="334"/>
    </location>
</feature>
<evidence type="ECO:0000256" key="3">
    <source>
        <dbReference type="ARBA" id="ARBA00022448"/>
    </source>
</evidence>
<feature type="transmembrane region" description="Helical" evidence="7">
    <location>
        <begin position="244"/>
        <end position="262"/>
    </location>
</feature>
<reference evidence="8" key="1">
    <citation type="submission" date="2022-07" db="EMBL/GenBank/DDBJ databases">
        <title>Genome Sequence of Physisporinus lineatus.</title>
        <authorList>
            <person name="Buettner E."/>
        </authorList>
    </citation>
    <scope>NUCLEOTIDE SEQUENCE</scope>
    <source>
        <strain evidence="8">VT162</strain>
    </source>
</reference>
<accession>A0AAD5YCE3</accession>
<evidence type="ECO:0008006" key="10">
    <source>
        <dbReference type="Google" id="ProtNLM"/>
    </source>
</evidence>
<feature type="transmembrane region" description="Helical" evidence="7">
    <location>
        <begin position="106"/>
        <end position="128"/>
    </location>
</feature>
<keyword evidence="6 7" id="KW-0472">Membrane</keyword>
<name>A0AAD5YCE3_9APHY</name>
<dbReference type="PANTHER" id="PTHR31806:SF5">
    <property type="entry name" value="PURINE-CYTOSINE PERMEASE FCY21"/>
    <property type="match status" value="1"/>
</dbReference>
<comment type="caution">
    <text evidence="8">The sequence shown here is derived from an EMBL/GenBank/DDBJ whole genome shotgun (WGS) entry which is preliminary data.</text>
</comment>
<evidence type="ECO:0000256" key="1">
    <source>
        <dbReference type="ARBA" id="ARBA00004141"/>
    </source>
</evidence>
<dbReference type="GO" id="GO:0022857">
    <property type="term" value="F:transmembrane transporter activity"/>
    <property type="evidence" value="ECO:0007669"/>
    <property type="project" value="InterPro"/>
</dbReference>
<sequence length="373" mass="40184">MCQARYSFGYYGVMIPSILNLAGMTGFCILNCILGGQTLSSVSNGSLTWSVGIVVIAVVSLLVSFCGLRVLNWYERLAWIPVLVVYIVALGLGGKHLINPPPAEPASAAAILSFASTIAGFVITYSPLSSDFTIYYSPDVPSWKLTLYSYLGFNIPIITIQCLGAAVVVAAPSVTSWNEGYANGNVGGLIEAMLQPAGGFGKFLTVLIALSVAGNVAPTLYSFCLSFQVFMPFMVVVPRYMFSLVATAIIIPLSIVGSHKFYDTLTNFLGLIGYWASAYGAVILVEHFIIRRGDFSSYKLQYWNDARHLPTGAAAIGASVLACGLVVPSIDQVWFVGPFAKTTGDIGFELAFAATALFYLPLRYIELRFRKLV</sequence>
<dbReference type="GO" id="GO:0005886">
    <property type="term" value="C:plasma membrane"/>
    <property type="evidence" value="ECO:0007669"/>
    <property type="project" value="TreeGrafter"/>
</dbReference>
<keyword evidence="3" id="KW-0813">Transport</keyword>
<dbReference type="InterPro" id="IPR026030">
    <property type="entry name" value="Pur-cyt_permease_Fcy2/21/22"/>
</dbReference>
<evidence type="ECO:0000256" key="5">
    <source>
        <dbReference type="ARBA" id="ARBA00022989"/>
    </source>
</evidence>
<comment type="subcellular location">
    <subcellularLocation>
        <location evidence="1">Membrane</location>
        <topology evidence="1">Multi-pass membrane protein</topology>
    </subcellularLocation>
</comment>